<protein>
    <submittedName>
        <fullName evidence="5">ABC transporter, solute-binding protein</fullName>
    </submittedName>
</protein>
<keyword evidence="3" id="KW-0813">Transport</keyword>
<dbReference type="eggNOG" id="COG1653">
    <property type="taxonomic scope" value="Bacteria"/>
</dbReference>
<dbReference type="Proteomes" id="UP000016412">
    <property type="component" value="Unassembled WGS sequence"/>
</dbReference>
<dbReference type="Gene3D" id="3.40.190.10">
    <property type="entry name" value="Periplasmic binding protein-like II"/>
    <property type="match status" value="2"/>
</dbReference>
<keyword evidence="8" id="KW-1185">Reference proteome</keyword>
<dbReference type="GO" id="GO:0042597">
    <property type="term" value="C:periplasmic space"/>
    <property type="evidence" value="ECO:0007669"/>
    <property type="project" value="UniProtKB-SubCell"/>
</dbReference>
<evidence type="ECO:0000256" key="3">
    <source>
        <dbReference type="ARBA" id="ARBA00022448"/>
    </source>
</evidence>
<evidence type="ECO:0000256" key="4">
    <source>
        <dbReference type="ARBA" id="ARBA00022729"/>
    </source>
</evidence>
<dbReference type="InterPro" id="IPR006059">
    <property type="entry name" value="SBP"/>
</dbReference>
<evidence type="ECO:0000256" key="2">
    <source>
        <dbReference type="ARBA" id="ARBA00008520"/>
    </source>
</evidence>
<comment type="subcellular location">
    <subcellularLocation>
        <location evidence="1">Periplasm</location>
    </subcellularLocation>
</comment>
<dbReference type="EMBL" id="AVQI01000072">
    <property type="protein sequence ID" value="ERJ99784.1"/>
    <property type="molecule type" value="Genomic_DNA"/>
</dbReference>
<evidence type="ECO:0000313" key="6">
    <source>
        <dbReference type="EMBL" id="ERJ99784.1"/>
    </source>
</evidence>
<evidence type="ECO:0000313" key="5">
    <source>
        <dbReference type="EMBL" id="ERF59687.1"/>
    </source>
</evidence>
<reference evidence="7 8" key="1">
    <citation type="submission" date="2013-08" db="EMBL/GenBank/DDBJ databases">
        <authorList>
            <person name="Durkin A.S."/>
            <person name="Haft D.R."/>
            <person name="McCorrison J."/>
            <person name="Torralba M."/>
            <person name="Gillis M."/>
            <person name="Haft D.H."/>
            <person name="Methe B."/>
            <person name="Sutton G."/>
            <person name="Nelson K.E."/>
        </authorList>
    </citation>
    <scope>NUCLEOTIDE SEQUENCE [LARGE SCALE GENOMIC DNA]</scope>
    <source>
        <strain evidence="6 8">ATCC 35536</strain>
        <strain evidence="5 7">VPI DR56BR1116</strain>
    </source>
</reference>
<dbReference type="SUPFAM" id="SSF53850">
    <property type="entry name" value="Periplasmic binding protein-like II"/>
    <property type="match status" value="1"/>
</dbReference>
<proteinExistence type="inferred from homology"/>
<dbReference type="Proteomes" id="UP000016646">
    <property type="component" value="Unassembled WGS sequence"/>
</dbReference>
<dbReference type="PANTHER" id="PTHR43649:SF34">
    <property type="entry name" value="ABC TRANSPORTER PERIPLASMIC-BINDING PROTEIN YCJN-RELATED"/>
    <property type="match status" value="1"/>
</dbReference>
<keyword evidence="4" id="KW-0732">Signal</keyword>
<evidence type="ECO:0000313" key="7">
    <source>
        <dbReference type="Proteomes" id="UP000016412"/>
    </source>
</evidence>
<sequence>MNKKIYLAAVLILLVILQLGCTQKKVTAKSTSNGQFDWKAFSGTTIEIHMVQHTAAEAMISKIKDFEDLTGIHVKYSITPESSYFDKVSTSLSSGSGSPDVFMSGAYQLWDYSSAGYVEDIDTFLNNSAMVTPDYDFADFVPSGVNALRWTGVPGAAVGSGKRLGLPLAFEVYMMAYNKRAFKQKNLEVPKTYEELLRVCDALQGWNGPNSYAVAVRGARDWGTIHPGYMSFYTAWGAKDFVVEKGKLVSKVNSKEAVAMTEFFVDMIKRGGSSSWSKYTWYDCAVDLGSGMAAIEIDADNNPIHQNWPGSSAEAGNIAFAPLPTAKVGDPVISNYWTWAMAINSASKNKGAAWYYLMYFTSKDFLTYATLQGNSMDPVRSSIWKLPEFVEKMKVQPGYIDTFNKTIENTSILFTPQPYFFETTTEWAATLQDIVAGKYKSVQQGLDSLKKKMDNAVEDIQL</sequence>
<comment type="caution">
    <text evidence="5">The sequence shown here is derived from an EMBL/GenBank/DDBJ whole genome shotgun (WGS) entry which is preliminary data.</text>
</comment>
<dbReference type="AlphaFoldDB" id="U2MDL7"/>
<dbReference type="PATRIC" id="fig|1125725.3.peg.2355"/>
<comment type="similarity">
    <text evidence="2">Belongs to the bacterial solute-binding protein 1 family.</text>
</comment>
<dbReference type="EMBL" id="AUZJ01000063">
    <property type="protein sequence ID" value="ERF59687.1"/>
    <property type="molecule type" value="Genomic_DNA"/>
</dbReference>
<name>U2MDL7_TRESO</name>
<dbReference type="InterPro" id="IPR050490">
    <property type="entry name" value="Bact_solute-bd_prot1"/>
</dbReference>
<dbReference type="STRING" id="1125725.HMPREF1325_0053"/>
<gene>
    <name evidence="6" type="ORF">HMPREF0860_0593</name>
    <name evidence="5" type="ORF">HMPREF1325_0053</name>
</gene>
<evidence type="ECO:0000256" key="1">
    <source>
        <dbReference type="ARBA" id="ARBA00004418"/>
    </source>
</evidence>
<organism evidence="5 7">
    <name type="scientific">Treponema socranskii subsp. socranskii VPI DR56BR1116 = ATCC 35536</name>
    <dbReference type="NCBI Taxonomy" id="1125725"/>
    <lineage>
        <taxon>Bacteria</taxon>
        <taxon>Pseudomonadati</taxon>
        <taxon>Spirochaetota</taxon>
        <taxon>Spirochaetia</taxon>
        <taxon>Spirochaetales</taxon>
        <taxon>Treponemataceae</taxon>
        <taxon>Treponema</taxon>
    </lineage>
</organism>
<accession>U2MDL7</accession>
<dbReference type="PANTHER" id="PTHR43649">
    <property type="entry name" value="ARABINOSE-BINDING PROTEIN-RELATED"/>
    <property type="match status" value="1"/>
</dbReference>
<dbReference type="OrthoDB" id="9808332at2"/>
<evidence type="ECO:0000313" key="8">
    <source>
        <dbReference type="Proteomes" id="UP000016646"/>
    </source>
</evidence>
<dbReference type="RefSeq" id="WP_021331343.1">
    <property type="nucleotide sequence ID" value="NZ_AUZJ01000063.1"/>
</dbReference>
<dbReference type="Pfam" id="PF01547">
    <property type="entry name" value="SBP_bac_1"/>
    <property type="match status" value="1"/>
</dbReference>